<dbReference type="Proteomes" id="UP000221538">
    <property type="component" value="Unassembled WGS sequence"/>
</dbReference>
<organism evidence="1 2">
    <name type="scientific">Sphingobium fuliginis (strain ATCC 27551)</name>
    <dbReference type="NCBI Taxonomy" id="336203"/>
    <lineage>
        <taxon>Bacteria</taxon>
        <taxon>Pseudomonadati</taxon>
        <taxon>Pseudomonadota</taxon>
        <taxon>Alphaproteobacteria</taxon>
        <taxon>Sphingomonadales</taxon>
        <taxon>Sphingomonadaceae</taxon>
        <taxon>Sphingobium</taxon>
    </lineage>
</organism>
<name>A0A292ZCD4_SPHSA</name>
<comment type="caution">
    <text evidence="1">The sequence shown here is derived from an EMBL/GenBank/DDBJ whole genome shotgun (WGS) entry which is preliminary data.</text>
</comment>
<accession>A0A292ZCD4</accession>
<dbReference type="EMBL" id="BEWI01000030">
    <property type="protein sequence ID" value="GAY20493.1"/>
    <property type="molecule type" value="Genomic_DNA"/>
</dbReference>
<evidence type="ECO:0000313" key="1">
    <source>
        <dbReference type="EMBL" id="GAY20493.1"/>
    </source>
</evidence>
<protein>
    <submittedName>
        <fullName evidence="1">Uncharacterized protein</fullName>
    </submittedName>
</protein>
<dbReference type="AlphaFoldDB" id="A0A292ZCD4"/>
<reference evidence="1 2" key="2">
    <citation type="journal article" date="2013" name="Environ. Sci. Technol.">
        <title>The 4-tert-butylphenol-utilizing bacterium Sphingobium fuliginis OMI can degrade bisphenols via phenolic ring hydroxylation and meta-cleavage pathway.</title>
        <authorList>
            <person name="Ogata Y."/>
            <person name="Goda S."/>
            <person name="Toyama T."/>
            <person name="Sei K."/>
            <person name="Ike M."/>
        </authorList>
    </citation>
    <scope>NUCLEOTIDE SEQUENCE [LARGE SCALE GENOMIC DNA]</scope>
    <source>
        <strain evidence="1 2">OMI</strain>
    </source>
</reference>
<reference evidence="1 2" key="1">
    <citation type="journal article" date="2013" name="Biodegradation">
        <title>Occurrence of 4-tert-butylphenol (4-t-BP) biodegradation in an aquatic sample caused by the presence of Spirodela polyrrhiza and isolation of a 4-t-BP-utilizing bacterium.</title>
        <authorList>
            <person name="Ogata Y."/>
            <person name="Toyama T."/>
            <person name="Yu N."/>
            <person name="Wang X."/>
            <person name="Sei K."/>
            <person name="Ike M."/>
        </authorList>
    </citation>
    <scope>NUCLEOTIDE SEQUENCE [LARGE SCALE GENOMIC DNA]</scope>
    <source>
        <strain evidence="1 2">OMI</strain>
    </source>
</reference>
<proteinExistence type="predicted"/>
<evidence type="ECO:0000313" key="2">
    <source>
        <dbReference type="Proteomes" id="UP000221538"/>
    </source>
</evidence>
<gene>
    <name evidence="1" type="ORF">SFOMI_1017</name>
</gene>
<sequence>MREALEATRIVDADSGGTLNSGAKSAALSIFEGTKQRFFAQLLLSMKLPSLLPAIDMALADGQAVVVQLVSTAEAMLDRRLADLSDEEREELEIDLSPRETM</sequence>